<evidence type="ECO:0000256" key="1">
    <source>
        <dbReference type="ARBA" id="ARBA00004141"/>
    </source>
</evidence>
<dbReference type="Gene3D" id="1.20.1070.10">
    <property type="entry name" value="Rhodopsin 7-helix transmembrane proteins"/>
    <property type="match status" value="1"/>
</dbReference>
<dbReference type="SMART" id="SM00303">
    <property type="entry name" value="GPS"/>
    <property type="match status" value="1"/>
</dbReference>
<evidence type="ECO:0000256" key="5">
    <source>
        <dbReference type="ARBA" id="ARBA00023157"/>
    </source>
</evidence>
<gene>
    <name evidence="12" type="ORF">KUTeg_020727</name>
</gene>
<feature type="region of interest" description="Disordered" evidence="6">
    <location>
        <begin position="211"/>
        <end position="239"/>
    </location>
</feature>
<evidence type="ECO:0000313" key="13">
    <source>
        <dbReference type="Proteomes" id="UP001217089"/>
    </source>
</evidence>
<dbReference type="InterPro" id="IPR000203">
    <property type="entry name" value="GPS"/>
</dbReference>
<evidence type="ECO:0000256" key="8">
    <source>
        <dbReference type="SAM" id="SignalP"/>
    </source>
</evidence>
<feature type="compositionally biased region" description="Basic and acidic residues" evidence="6">
    <location>
        <begin position="371"/>
        <end position="380"/>
    </location>
</feature>
<evidence type="ECO:0000256" key="2">
    <source>
        <dbReference type="ARBA" id="ARBA00022692"/>
    </source>
</evidence>
<feature type="compositionally biased region" description="Basic and acidic residues" evidence="6">
    <location>
        <begin position="387"/>
        <end position="409"/>
    </location>
</feature>
<evidence type="ECO:0000256" key="7">
    <source>
        <dbReference type="SAM" id="Phobius"/>
    </source>
</evidence>
<evidence type="ECO:0000313" key="12">
    <source>
        <dbReference type="EMBL" id="KAJ8301740.1"/>
    </source>
</evidence>
<evidence type="ECO:0000259" key="10">
    <source>
        <dbReference type="PROSITE" id="PS50221"/>
    </source>
</evidence>
<feature type="compositionally biased region" description="Acidic residues" evidence="6">
    <location>
        <begin position="774"/>
        <end position="783"/>
    </location>
</feature>
<dbReference type="PROSITE" id="PS50041">
    <property type="entry name" value="C_TYPE_LECTIN_2"/>
    <property type="match status" value="1"/>
</dbReference>
<dbReference type="CDD" id="cd15040">
    <property type="entry name" value="7tmB2_Adhesion"/>
    <property type="match status" value="1"/>
</dbReference>
<accession>A0ABQ9EE90</accession>
<feature type="transmembrane region" description="Helical" evidence="7">
    <location>
        <begin position="1681"/>
        <end position="1703"/>
    </location>
</feature>
<comment type="caution">
    <text evidence="12">The sequence shown here is derived from an EMBL/GenBank/DDBJ whole genome shotgun (WGS) entry which is preliminary data.</text>
</comment>
<feature type="compositionally biased region" description="Low complexity" evidence="6">
    <location>
        <begin position="1850"/>
        <end position="1860"/>
    </location>
</feature>
<dbReference type="CDD" id="cd00037">
    <property type="entry name" value="CLECT"/>
    <property type="match status" value="2"/>
</dbReference>
<dbReference type="InterPro" id="IPR057244">
    <property type="entry name" value="GAIN_B"/>
</dbReference>
<feature type="compositionally biased region" description="Polar residues" evidence="6">
    <location>
        <begin position="33"/>
        <end position="44"/>
    </location>
</feature>
<feature type="transmembrane region" description="Helical" evidence="7">
    <location>
        <begin position="1723"/>
        <end position="1748"/>
    </location>
</feature>
<dbReference type="SUPFAM" id="SSF81321">
    <property type="entry name" value="Family A G protein-coupled receptor-like"/>
    <property type="match status" value="1"/>
</dbReference>
<feature type="compositionally biased region" description="Basic and acidic residues" evidence="6">
    <location>
        <begin position="529"/>
        <end position="547"/>
    </location>
</feature>
<evidence type="ECO:0000256" key="4">
    <source>
        <dbReference type="ARBA" id="ARBA00023136"/>
    </source>
</evidence>
<evidence type="ECO:0000259" key="11">
    <source>
        <dbReference type="PROSITE" id="PS50261"/>
    </source>
</evidence>
<dbReference type="InterPro" id="IPR016187">
    <property type="entry name" value="CTDL_fold"/>
</dbReference>
<feature type="compositionally biased region" description="Basic and acidic residues" evidence="6">
    <location>
        <begin position="290"/>
        <end position="300"/>
    </location>
</feature>
<dbReference type="PROSITE" id="PS50221">
    <property type="entry name" value="GAIN_B"/>
    <property type="match status" value="1"/>
</dbReference>
<feature type="region of interest" description="Disordered" evidence="6">
    <location>
        <begin position="795"/>
        <end position="877"/>
    </location>
</feature>
<sequence>MHIKVHYVTSFVLVFIFADVTLVARGQLPPNLQDGTSRSNSGIPNNAGPINGAGPPENLNSESIPMNGNLASSRRQMFNTHLTEPVCREGWLKAKINNVPVCVFFNKNPLTWEEARDSCRNEFGFLIKLEASVSIGPLSLQQYLVNNHTQSIWTGLHMENKHLMWDELTPHLVRHHNNRIWDWDIEDDDDEETCGELEISDLWQFTSGNFRKKRSSEDTPDTDHTFFPSNSKEHERTTGIEQWNNRMKMRNKKVTLAAHTTRFTSAEQNFLKSLSNFDMNLEDQNQESSTRAHVESRKDGDDDDSDGPTTPSPQNNHVRAQFNLNDNREMIDDLPKVKPLNGGGVSNRQIQNSYPTSSMIRPQIISSDLVLKTDKEKTESNSDSDDENKKEREKVDKIDKESTKPEIIKQENIQPKVIQPENFQPEVTRPLNLPMPPFIGEPKEDKKEKNDDSSEVKSNVDNFQKIFGDKGVSNNNAKPDDETLTLSDLFKASTDQEIPSKIKKDDNADKNEDDNNKGVQGKLLFPDITKMKETKNQDEIQEDKSNDDTGVIKLSDIFDSKSAPEVKTDDIPTIESDDSNQAGKIEVESDSKSEPEVKTGDIPTIESDDSNQAGKIEVESDSKSQPEVKTDDIPTIESDDSNQAGKIEMIAKSQSQVFGGLFEELASISSNEPENNDDDDDNTNQTESIADVINETIEDIVNTDDNNDAAKTDDNNDEIIPNTDNVQNIRTTEVDDGELSDLVPDEVAESEVPGVSFIGQANSVPPPPPAVFTDTDDDSEDQLETLSERVEEIIDAISDNETDDGSSRDDDSSITEDIGNDADVFDVDSDDSGPPSVPDLIESILDDTNDNSVIDTGDDQREDNELPKEAASDGAEQRISDAADLDDLEELPDVIDFGGIGIEPTVLRQDIPPADRVQHIPQRPSNDFSNMIARRKAKMKLSKCQKKLPSVCFSYPVSLEKKASSCGDGWLGNIFVDKCYKVIFPAVPFANAVERCVQEGGRLSFVESELESRLLLMLIAKSQNDHYRPGTIAPIIWLNGDPIWSNEMKLCHMLSPKGASMQNCNSPLEAVCEKAATKSDNKVIDPSVGNQYPLEKKMSVDSQDNLLDCDLKSPYPELPTLWFKDGMLVDIKLQRRSESVLPSTGSVGRLHSPLPSPVACPTIKLKDKKTGLVAMFSRSATHTNVQSVELCDGERAGSASCNGDYFTGAYWDNINVHKDCNNITSRVSKIDDSSESKEDDDDDDNNGEYGKVMSKMTSEERLKELAESKVKEEDVETVIEETAVITEETEELTAVDVDYIAEIMEKTENIKKVTKQISKNILKTVDKVMKMDEKEIRKANKKTSAANRIIKRFEKVAETSEVEDDGKLKIVEENVAMEIWRLDMQQNPIIGMAAMKYKEERLRKTFIDKDIITIYNESQLYDDVEAAIELPSDLVQDAMAEKGKQTRLVMVVYRDGRLFKASELSPEDDAIHNEELGKLNSFVISASIGGKKIQGLKNKVKTVFTPLQKTQDSAPICAFWDFDLNDHRGGWSSEGCVYDGTVNGHEICLCDHLTNFAVLMDFHGQGTPIGRDHVESLSIISLIGLSLSILGLSLTIISYIFFKKLRHGRAQQTLFNLALAMLCSWVVFLVGIKQTHSQYGCLIVAALLHYFILSSFMWMLMEAFLQYLTFVKVLGTYVTRYTLKTVIIAWGLPIIPVICVLSIDYDLYNGGSDYCWMKVEAFYWAFALPVGLICLCNLTVFIVTIVSICRRPSGLRSNQSKQKLVIANLQAAITSFILLGLTWILGYLSLLPHARIVFQYAFTILNSLQGFFIFILFVARKKRVRDQWMIICCCKTPAQEKATRSLSASASLPSSCSSRSNYSGRTERSDSTQTTTSFVNQEYQSIYSIPIGKRRSRESLYYRKSN</sequence>
<feature type="compositionally biased region" description="Acidic residues" evidence="6">
    <location>
        <begin position="696"/>
        <end position="707"/>
    </location>
</feature>
<proteinExistence type="predicted"/>
<feature type="compositionally biased region" description="Basic and acidic residues" evidence="6">
    <location>
        <begin position="863"/>
        <end position="877"/>
    </location>
</feature>
<dbReference type="InterPro" id="IPR046338">
    <property type="entry name" value="GAIN_dom_sf"/>
</dbReference>
<dbReference type="PROSITE" id="PS50261">
    <property type="entry name" value="G_PROTEIN_RECEP_F2_4"/>
    <property type="match status" value="1"/>
</dbReference>
<feature type="chain" id="PRO_5047047740" evidence="8">
    <location>
        <begin position="27"/>
        <end position="1906"/>
    </location>
</feature>
<feature type="domain" description="GAIN-B" evidence="10">
    <location>
        <begin position="1403"/>
        <end position="1566"/>
    </location>
</feature>
<feature type="compositionally biased region" description="Acidic residues" evidence="6">
    <location>
        <begin position="734"/>
        <end position="749"/>
    </location>
</feature>
<dbReference type="InterPro" id="IPR000832">
    <property type="entry name" value="GPCR_2_secretin-like"/>
</dbReference>
<protein>
    <submittedName>
        <fullName evidence="12">Uncharacterized protein</fullName>
    </submittedName>
</protein>
<feature type="compositionally biased region" description="Basic and acidic residues" evidence="6">
    <location>
        <begin position="616"/>
        <end position="632"/>
    </location>
</feature>
<dbReference type="InterPro" id="IPR017981">
    <property type="entry name" value="GPCR_2-like_7TM"/>
</dbReference>
<feature type="region of interest" description="Disordered" evidence="6">
    <location>
        <begin position="1227"/>
        <end position="1258"/>
    </location>
</feature>
<feature type="transmembrane region" description="Helical" evidence="7">
    <location>
        <begin position="1614"/>
        <end position="1631"/>
    </location>
</feature>
<dbReference type="EMBL" id="JARBDR010000918">
    <property type="protein sequence ID" value="KAJ8301740.1"/>
    <property type="molecule type" value="Genomic_DNA"/>
</dbReference>
<feature type="compositionally biased region" description="Basic and acidic residues" evidence="6">
    <location>
        <begin position="441"/>
        <end position="455"/>
    </location>
</feature>
<dbReference type="Pfam" id="PF26588">
    <property type="entry name" value="GAIN_ADGRA3"/>
    <property type="match status" value="1"/>
</dbReference>
<dbReference type="Pfam" id="PF00059">
    <property type="entry name" value="Lectin_C"/>
    <property type="match status" value="1"/>
</dbReference>
<keyword evidence="2 7" id="KW-0812">Transmembrane</keyword>
<feature type="domain" description="C-type lectin" evidence="9">
    <location>
        <begin position="102"/>
        <end position="204"/>
    </location>
</feature>
<feature type="transmembrane region" description="Helical" evidence="7">
    <location>
        <begin position="1637"/>
        <end position="1660"/>
    </location>
</feature>
<keyword evidence="13" id="KW-1185">Reference proteome</keyword>
<feature type="region of interest" description="Disordered" evidence="6">
    <location>
        <begin position="663"/>
        <end position="783"/>
    </location>
</feature>
<dbReference type="InterPro" id="IPR016186">
    <property type="entry name" value="C-type_lectin-like/link_sf"/>
</dbReference>
<keyword evidence="4 7" id="KW-0472">Membrane</keyword>
<dbReference type="Gene3D" id="3.10.100.10">
    <property type="entry name" value="Mannose-Binding Protein A, subunit A"/>
    <property type="match status" value="2"/>
</dbReference>
<feature type="compositionally biased region" description="Acidic residues" evidence="6">
    <location>
        <begin position="812"/>
        <end position="831"/>
    </location>
</feature>
<feature type="compositionally biased region" description="Basic and acidic residues" evidence="6">
    <location>
        <begin position="556"/>
        <end position="570"/>
    </location>
</feature>
<dbReference type="SUPFAM" id="SSF56436">
    <property type="entry name" value="C-type lectin-like"/>
    <property type="match status" value="2"/>
</dbReference>
<feature type="transmembrane region" description="Helical" evidence="7">
    <location>
        <begin position="1769"/>
        <end position="1790"/>
    </location>
</feature>
<keyword evidence="8" id="KW-0732">Signal</keyword>
<dbReference type="Pfam" id="PF01825">
    <property type="entry name" value="GPS"/>
    <property type="match status" value="1"/>
</dbReference>
<dbReference type="PRINTS" id="PR00249">
    <property type="entry name" value="GPCRSECRETIN"/>
</dbReference>
<dbReference type="InterPro" id="IPR058808">
    <property type="entry name" value="GAIN_ADGRA2/3"/>
</dbReference>
<name>A0ABQ9EE90_TEGGR</name>
<feature type="compositionally biased region" description="Basic and acidic residues" evidence="6">
    <location>
        <begin position="585"/>
        <end position="599"/>
    </location>
</feature>
<feature type="compositionally biased region" description="Basic and acidic residues" evidence="6">
    <location>
        <begin position="498"/>
        <end position="516"/>
    </location>
</feature>
<comment type="subcellular location">
    <subcellularLocation>
        <location evidence="1">Membrane</location>
        <topology evidence="1">Multi-pass membrane protein</topology>
    </subcellularLocation>
</comment>
<organism evidence="12 13">
    <name type="scientific">Tegillarca granosa</name>
    <name type="common">Malaysian cockle</name>
    <name type="synonym">Anadara granosa</name>
    <dbReference type="NCBI Taxonomy" id="220873"/>
    <lineage>
        <taxon>Eukaryota</taxon>
        <taxon>Metazoa</taxon>
        <taxon>Spiralia</taxon>
        <taxon>Lophotrochozoa</taxon>
        <taxon>Mollusca</taxon>
        <taxon>Bivalvia</taxon>
        <taxon>Autobranchia</taxon>
        <taxon>Pteriomorphia</taxon>
        <taxon>Arcoida</taxon>
        <taxon>Arcoidea</taxon>
        <taxon>Arcidae</taxon>
        <taxon>Tegillarca</taxon>
    </lineage>
</organism>
<feature type="compositionally biased region" description="Basic and acidic residues" evidence="6">
    <location>
        <begin position="215"/>
        <end position="224"/>
    </location>
</feature>
<feature type="transmembrane region" description="Helical" evidence="7">
    <location>
        <begin position="1579"/>
        <end position="1602"/>
    </location>
</feature>
<feature type="transmembrane region" description="Helical" evidence="7">
    <location>
        <begin position="1796"/>
        <end position="1819"/>
    </location>
</feature>
<feature type="compositionally biased region" description="Acidic residues" evidence="6">
    <location>
        <begin position="1237"/>
        <end position="1246"/>
    </location>
</feature>
<dbReference type="Proteomes" id="UP001217089">
    <property type="component" value="Unassembled WGS sequence"/>
</dbReference>
<keyword evidence="5" id="KW-1015">Disulfide bond</keyword>
<keyword evidence="3 7" id="KW-1133">Transmembrane helix</keyword>
<evidence type="ECO:0000259" key="9">
    <source>
        <dbReference type="PROSITE" id="PS50041"/>
    </source>
</evidence>
<dbReference type="PANTHER" id="PTHR45692">
    <property type="entry name" value="G_PROTEIN_RECEP_F2_4 DOMAIN-CONTAINING PROTEIN"/>
    <property type="match status" value="1"/>
</dbReference>
<feature type="compositionally biased region" description="Polar residues" evidence="6">
    <location>
        <begin position="346"/>
        <end position="366"/>
    </location>
</feature>
<evidence type="ECO:0000256" key="6">
    <source>
        <dbReference type="SAM" id="MobiDB-lite"/>
    </source>
</evidence>
<feature type="compositionally biased region" description="Polar residues" evidence="6">
    <location>
        <begin position="722"/>
        <end position="731"/>
    </location>
</feature>
<dbReference type="Gene3D" id="2.60.220.50">
    <property type="match status" value="1"/>
</dbReference>
<dbReference type="PANTHER" id="PTHR45692:SF1">
    <property type="entry name" value="G-PROTEIN COUPLED RECEPTORS FAMILY 2 PROFILE 2 DOMAIN-CONTAINING PROTEIN"/>
    <property type="match status" value="1"/>
</dbReference>
<evidence type="ECO:0000256" key="3">
    <source>
        <dbReference type="ARBA" id="ARBA00022989"/>
    </source>
</evidence>
<feature type="region of interest" description="Disordered" evidence="6">
    <location>
        <begin position="333"/>
        <end position="647"/>
    </location>
</feature>
<dbReference type="Pfam" id="PF00002">
    <property type="entry name" value="7tm_2"/>
    <property type="match status" value="1"/>
</dbReference>
<feature type="region of interest" description="Disordered" evidence="6">
    <location>
        <begin position="30"/>
        <end position="66"/>
    </location>
</feature>
<reference evidence="12 13" key="1">
    <citation type="submission" date="2022-12" db="EMBL/GenBank/DDBJ databases">
        <title>Chromosome-level genome of Tegillarca granosa.</title>
        <authorList>
            <person name="Kim J."/>
        </authorList>
    </citation>
    <scope>NUCLEOTIDE SEQUENCE [LARGE SCALE GENOMIC DNA]</scope>
    <source>
        <strain evidence="12">Teg-2019</strain>
        <tissue evidence="12">Adductor muscle</tissue>
    </source>
</reference>
<dbReference type="InterPro" id="IPR001304">
    <property type="entry name" value="C-type_lectin-like"/>
</dbReference>
<feature type="domain" description="G-protein coupled receptors family 2 profile 2" evidence="11">
    <location>
        <begin position="1577"/>
        <end position="1821"/>
    </location>
</feature>
<feature type="signal peptide" evidence="8">
    <location>
        <begin position="1"/>
        <end position="26"/>
    </location>
</feature>
<feature type="region of interest" description="Disordered" evidence="6">
    <location>
        <begin position="1850"/>
        <end position="1875"/>
    </location>
</feature>
<feature type="region of interest" description="Disordered" evidence="6">
    <location>
        <begin position="284"/>
        <end position="318"/>
    </location>
</feature>